<reference evidence="1" key="1">
    <citation type="submission" date="2020-02" db="EMBL/GenBank/DDBJ databases">
        <authorList>
            <person name="Meier V. D."/>
        </authorList>
    </citation>
    <scope>NUCLEOTIDE SEQUENCE</scope>
    <source>
        <strain evidence="1">AVDCRST_MAG95</strain>
    </source>
</reference>
<gene>
    <name evidence="1" type="ORF">AVDCRST_MAG95-3566</name>
</gene>
<evidence type="ECO:0000313" key="1">
    <source>
        <dbReference type="EMBL" id="CAA9284892.1"/>
    </source>
</evidence>
<accession>A0A6J4JQZ3</accession>
<dbReference type="EMBL" id="CADCTJ010001120">
    <property type="protein sequence ID" value="CAA9284892.1"/>
    <property type="molecule type" value="Genomic_DNA"/>
</dbReference>
<organism evidence="1">
    <name type="scientific">uncultured Adhaeribacter sp</name>
    <dbReference type="NCBI Taxonomy" id="448109"/>
    <lineage>
        <taxon>Bacteria</taxon>
        <taxon>Pseudomonadati</taxon>
        <taxon>Bacteroidota</taxon>
        <taxon>Cytophagia</taxon>
        <taxon>Cytophagales</taxon>
        <taxon>Hymenobacteraceae</taxon>
        <taxon>Adhaeribacter</taxon>
        <taxon>environmental samples</taxon>
    </lineage>
</organism>
<name>A0A6J4JQZ3_9BACT</name>
<dbReference type="AlphaFoldDB" id="A0A6J4JQZ3"/>
<protein>
    <recommendedName>
        <fullName evidence="2">ArnR1-like winged helix-turn-helix domain-containing protein</fullName>
    </recommendedName>
</protein>
<sequence length="97" mass="11350">MLIGIFIFKQIYMLPAPQVIELDDIKKQLLEFCAEPQGKEAILEHLHIEVTKTNYHKLILPLLDQRFLRNDMVGNRRSNKEKFVITQKGLNYLKAIA</sequence>
<proteinExistence type="predicted"/>
<evidence type="ECO:0008006" key="2">
    <source>
        <dbReference type="Google" id="ProtNLM"/>
    </source>
</evidence>